<organism evidence="1 2">
    <name type="scientific">Verticillium longisporum</name>
    <name type="common">Verticillium dahliae var. longisporum</name>
    <dbReference type="NCBI Taxonomy" id="100787"/>
    <lineage>
        <taxon>Eukaryota</taxon>
        <taxon>Fungi</taxon>
        <taxon>Dikarya</taxon>
        <taxon>Ascomycota</taxon>
        <taxon>Pezizomycotina</taxon>
        <taxon>Sordariomycetes</taxon>
        <taxon>Hypocreomycetidae</taxon>
        <taxon>Glomerellales</taxon>
        <taxon>Plectosphaerellaceae</taxon>
        <taxon>Verticillium</taxon>
    </lineage>
</organism>
<reference evidence="1 2" key="1">
    <citation type="submission" date="2015-05" db="EMBL/GenBank/DDBJ databases">
        <authorList>
            <person name="Wang D.B."/>
            <person name="Wang M."/>
        </authorList>
    </citation>
    <scope>NUCLEOTIDE SEQUENCE [LARGE SCALE GENOMIC DNA]</scope>
    <source>
        <strain evidence="1">VL1</strain>
    </source>
</reference>
<proteinExistence type="predicted"/>
<sequence>MSIRCHRRLASPSHPPPAIATVQRLSVC</sequence>
<protein>
    <submittedName>
        <fullName evidence="1">Uncharacterized protein</fullName>
    </submittedName>
</protein>
<feature type="non-terminal residue" evidence="1">
    <location>
        <position position="28"/>
    </location>
</feature>
<dbReference type="EMBL" id="CVQH01006668">
    <property type="protein sequence ID" value="CRK15561.1"/>
    <property type="molecule type" value="Genomic_DNA"/>
</dbReference>
<evidence type="ECO:0000313" key="1">
    <source>
        <dbReference type="EMBL" id="CRK15561.1"/>
    </source>
</evidence>
<dbReference type="AlphaFoldDB" id="A0A0G4L0S5"/>
<gene>
    <name evidence="1" type="ORF">BN1708_002779</name>
</gene>
<accession>A0A0G4L0S5</accession>
<dbReference type="Proteomes" id="UP000044602">
    <property type="component" value="Unassembled WGS sequence"/>
</dbReference>
<evidence type="ECO:0000313" key="2">
    <source>
        <dbReference type="Proteomes" id="UP000044602"/>
    </source>
</evidence>
<name>A0A0G4L0S5_VERLO</name>
<keyword evidence="2" id="KW-1185">Reference proteome</keyword>